<proteinExistence type="inferred from homology"/>
<gene>
    <name evidence="4" type="ORF">GCM10010361_43930</name>
</gene>
<evidence type="ECO:0000256" key="2">
    <source>
        <dbReference type="ARBA" id="ARBA00022801"/>
    </source>
</evidence>
<dbReference type="InterPro" id="IPR023346">
    <property type="entry name" value="Lysozyme-like_dom_sf"/>
</dbReference>
<reference evidence="4 5" key="1">
    <citation type="journal article" date="2019" name="Int. J. Syst. Evol. Microbiol.">
        <title>The Global Catalogue of Microorganisms (GCM) 10K type strain sequencing project: providing services to taxonomists for standard genome sequencing and annotation.</title>
        <authorList>
            <consortium name="The Broad Institute Genomics Platform"/>
            <consortium name="The Broad Institute Genome Sequencing Center for Infectious Disease"/>
            <person name="Wu L."/>
            <person name="Ma J."/>
        </authorList>
    </citation>
    <scope>NUCLEOTIDE SEQUENCE [LARGE SCALE GENOMIC DNA]</scope>
    <source>
        <strain evidence="4 5">JCM 4805</strain>
    </source>
</reference>
<keyword evidence="2" id="KW-0378">Hydrolase</keyword>
<comment type="similarity">
    <text evidence="1">Belongs to the transglycosylase family. Rpf subfamily.</text>
</comment>
<dbReference type="CDD" id="cd13925">
    <property type="entry name" value="RPF"/>
    <property type="match status" value="1"/>
</dbReference>
<keyword evidence="5" id="KW-1185">Reference proteome</keyword>
<dbReference type="SUPFAM" id="SSF53955">
    <property type="entry name" value="Lysozyme-like"/>
    <property type="match status" value="1"/>
</dbReference>
<dbReference type="Pfam" id="PF06737">
    <property type="entry name" value="Transglycosylas"/>
    <property type="match status" value="1"/>
</dbReference>
<dbReference type="InterPro" id="IPR010618">
    <property type="entry name" value="RPF"/>
</dbReference>
<dbReference type="EMBL" id="BAAABY010000031">
    <property type="protein sequence ID" value="GAA0474775.1"/>
    <property type="molecule type" value="Genomic_DNA"/>
</dbReference>
<evidence type="ECO:0000256" key="1">
    <source>
        <dbReference type="ARBA" id="ARBA00010830"/>
    </source>
</evidence>
<evidence type="ECO:0000259" key="3">
    <source>
        <dbReference type="Pfam" id="PF06737"/>
    </source>
</evidence>
<comment type="caution">
    <text evidence="4">The sequence shown here is derived from an EMBL/GenBank/DDBJ whole genome shotgun (WGS) entry which is preliminary data.</text>
</comment>
<protein>
    <recommendedName>
        <fullName evidence="3">Resuscitation-promoting factor core lysozyme-like domain-containing protein</fullName>
    </recommendedName>
</protein>
<dbReference type="Proteomes" id="UP001500909">
    <property type="component" value="Unassembled WGS sequence"/>
</dbReference>
<dbReference type="RefSeq" id="WP_346096830.1">
    <property type="nucleotide sequence ID" value="NZ_BAAABY010000031.1"/>
</dbReference>
<name>A0ABN1AEZ7_9ACTN</name>
<evidence type="ECO:0000313" key="5">
    <source>
        <dbReference type="Proteomes" id="UP001500909"/>
    </source>
</evidence>
<accession>A0ABN1AEZ7</accession>
<organism evidence="4 5">
    <name type="scientific">Streptomyces olivaceiscleroticus</name>
    <dbReference type="NCBI Taxonomy" id="68245"/>
    <lineage>
        <taxon>Bacteria</taxon>
        <taxon>Bacillati</taxon>
        <taxon>Actinomycetota</taxon>
        <taxon>Actinomycetes</taxon>
        <taxon>Kitasatosporales</taxon>
        <taxon>Streptomycetaceae</taxon>
        <taxon>Streptomyces</taxon>
    </lineage>
</organism>
<feature type="domain" description="Resuscitation-promoting factor core lysozyme-like" evidence="3">
    <location>
        <begin position="89"/>
        <end position="160"/>
    </location>
</feature>
<dbReference type="Gene3D" id="1.10.530.10">
    <property type="match status" value="1"/>
</dbReference>
<sequence length="196" mass="20545">MFEPMEFFPSLGTAARPWPARTARRARTAVRTARRPALTAAVLVALLHGGAGVSAAEGAVGPAAGAPAAAALSARGVSAAAECSREDWPWGCLAQCESGGDWHARTGNGLFGGLQFTQSTWEAAGGLAFASRPDLATREEQIQVAERVQRQQGWGAWPACARRYGLRAGTFAALDANQRSGVPAPRYRFAHVSGTK</sequence>
<evidence type="ECO:0000313" key="4">
    <source>
        <dbReference type="EMBL" id="GAA0474775.1"/>
    </source>
</evidence>